<dbReference type="AlphaFoldDB" id="A0A7W7R4W7"/>
<evidence type="ECO:0000256" key="2">
    <source>
        <dbReference type="SAM" id="Phobius"/>
    </source>
</evidence>
<reference evidence="3 4" key="1">
    <citation type="submission" date="2020-08" db="EMBL/GenBank/DDBJ databases">
        <title>Sequencing the genomes of 1000 actinobacteria strains.</title>
        <authorList>
            <person name="Klenk H.-P."/>
        </authorList>
    </citation>
    <scope>NUCLEOTIDE SEQUENCE [LARGE SCALE GENOMIC DNA]</scope>
    <source>
        <strain evidence="3 4">DSM 41654</strain>
    </source>
</reference>
<sequence length="274" mass="27280">MSLQKVDENDPNSRGIPGGPLVPGGQPVEFTETIANPGPHNDVIFPDLVVGAIGGSPELPASQQKVEIEDNKGVWHTLKVEAGWENNGVGLYQFGPTGANWLYLDAGKQVQFQVRLSLTADAPKTGIAFVNADADGFTLDEGDKPIGAVTPMTTGFLTIAASAASSPASSPAPSNTIPGVIPSSVTKQVAAQAAAVTAPAPAVVAAAKAADKAGTQGSANVAATPAPSHSAGPSLAFTGGGSDSLPIALTGAAVIAAGVATLVVVRRRKGSHAA</sequence>
<dbReference type="Proteomes" id="UP000540506">
    <property type="component" value="Unassembled WGS sequence"/>
</dbReference>
<keyword evidence="4" id="KW-1185">Reference proteome</keyword>
<keyword evidence="2" id="KW-0812">Transmembrane</keyword>
<protein>
    <recommendedName>
        <fullName evidence="5">Gram-positive cocci surface proteins LPxTG domain-containing protein</fullName>
    </recommendedName>
</protein>
<evidence type="ECO:0000256" key="1">
    <source>
        <dbReference type="SAM" id="MobiDB-lite"/>
    </source>
</evidence>
<evidence type="ECO:0000313" key="4">
    <source>
        <dbReference type="Proteomes" id="UP000540506"/>
    </source>
</evidence>
<evidence type="ECO:0000313" key="3">
    <source>
        <dbReference type="EMBL" id="MBB4925238.1"/>
    </source>
</evidence>
<organism evidence="3 4">
    <name type="scientific">Kitasatospora kifunensis</name>
    <name type="common">Streptomyces kifunensis</name>
    <dbReference type="NCBI Taxonomy" id="58351"/>
    <lineage>
        <taxon>Bacteria</taxon>
        <taxon>Bacillati</taxon>
        <taxon>Actinomycetota</taxon>
        <taxon>Actinomycetes</taxon>
        <taxon>Kitasatosporales</taxon>
        <taxon>Streptomycetaceae</taxon>
        <taxon>Kitasatospora</taxon>
    </lineage>
</organism>
<feature type="region of interest" description="Disordered" evidence="1">
    <location>
        <begin position="218"/>
        <end position="237"/>
    </location>
</feature>
<gene>
    <name evidence="3" type="ORF">FHR34_004231</name>
</gene>
<feature type="transmembrane region" description="Helical" evidence="2">
    <location>
        <begin position="245"/>
        <end position="265"/>
    </location>
</feature>
<keyword evidence="2" id="KW-1133">Transmembrane helix</keyword>
<dbReference type="RefSeq" id="WP_184937271.1">
    <property type="nucleotide sequence ID" value="NZ_JACHJV010000001.1"/>
</dbReference>
<accession>A0A7W7R4W7</accession>
<dbReference type="EMBL" id="JACHJV010000001">
    <property type="protein sequence ID" value="MBB4925238.1"/>
    <property type="molecule type" value="Genomic_DNA"/>
</dbReference>
<feature type="region of interest" description="Disordered" evidence="1">
    <location>
        <begin position="1"/>
        <end position="28"/>
    </location>
</feature>
<keyword evidence="2" id="KW-0472">Membrane</keyword>
<name>A0A7W7R4W7_KITKI</name>
<proteinExistence type="predicted"/>
<comment type="caution">
    <text evidence="3">The sequence shown here is derived from an EMBL/GenBank/DDBJ whole genome shotgun (WGS) entry which is preliminary data.</text>
</comment>
<evidence type="ECO:0008006" key="5">
    <source>
        <dbReference type="Google" id="ProtNLM"/>
    </source>
</evidence>